<accession>A0ABP9ZT13</accession>
<evidence type="ECO:0000313" key="2">
    <source>
        <dbReference type="Proteomes" id="UP001486808"/>
    </source>
</evidence>
<keyword evidence="2" id="KW-1185">Reference proteome</keyword>
<evidence type="ECO:0000313" key="1">
    <source>
        <dbReference type="EMBL" id="GAA6132577.1"/>
    </source>
</evidence>
<dbReference type="RefSeq" id="WP_353389365.1">
    <property type="nucleotide sequence ID" value="NZ_BAABWD010000003.1"/>
</dbReference>
<comment type="caution">
    <text evidence="1">The sequence shown here is derived from an EMBL/GenBank/DDBJ whole genome shotgun (WGS) entry which is preliminary data.</text>
</comment>
<name>A0ABP9ZT13_9GAMM</name>
<sequence>MLQTRFDRYSSKYCIEQFEKNAPSIINEEAIIAFELDGEDFEIYMPAISGEPDQDSLRIAREVMAHISEFDNLVQQSNASECERTGLDPRNYDLYLAYITISKPDIKLTYYGYRVNTEWDAIFNKNSGEWKKVNF</sequence>
<dbReference type="Proteomes" id="UP001486808">
    <property type="component" value="Unassembled WGS sequence"/>
</dbReference>
<organism evidence="1 2">
    <name type="scientific">Halopseudomonas sabulinigri</name>
    <dbReference type="NCBI Taxonomy" id="472181"/>
    <lineage>
        <taxon>Bacteria</taxon>
        <taxon>Pseudomonadati</taxon>
        <taxon>Pseudomonadota</taxon>
        <taxon>Gammaproteobacteria</taxon>
        <taxon>Pseudomonadales</taxon>
        <taxon>Pseudomonadaceae</taxon>
        <taxon>Halopseudomonas</taxon>
    </lineage>
</organism>
<reference evidence="1 2" key="1">
    <citation type="submission" date="2024-04" db="EMBL/GenBank/DDBJ databases">
        <title>Draft genome sequence of Halopseudomonas sabulinigri NBRC 116187.</title>
        <authorList>
            <person name="Miyakawa T."/>
            <person name="Kusuya Y."/>
            <person name="Miura T."/>
        </authorList>
    </citation>
    <scope>NUCLEOTIDE SEQUENCE [LARGE SCALE GENOMIC DNA]</scope>
    <source>
        <strain evidence="1 2">4NH20-0042</strain>
    </source>
</reference>
<proteinExistence type="predicted"/>
<protein>
    <submittedName>
        <fullName evidence="1">Uncharacterized protein</fullName>
    </submittedName>
</protein>
<gene>
    <name evidence="1" type="ORF">NBRC116187_29370</name>
</gene>
<dbReference type="EMBL" id="BAABWD010000003">
    <property type="protein sequence ID" value="GAA6132577.1"/>
    <property type="molecule type" value="Genomic_DNA"/>
</dbReference>